<dbReference type="InParanoid" id="K3XUA4"/>
<organism evidence="1 2">
    <name type="scientific">Setaria italica</name>
    <name type="common">Foxtail millet</name>
    <name type="synonym">Panicum italicum</name>
    <dbReference type="NCBI Taxonomy" id="4555"/>
    <lineage>
        <taxon>Eukaryota</taxon>
        <taxon>Viridiplantae</taxon>
        <taxon>Streptophyta</taxon>
        <taxon>Embryophyta</taxon>
        <taxon>Tracheophyta</taxon>
        <taxon>Spermatophyta</taxon>
        <taxon>Magnoliopsida</taxon>
        <taxon>Liliopsida</taxon>
        <taxon>Poales</taxon>
        <taxon>Poaceae</taxon>
        <taxon>PACMAD clade</taxon>
        <taxon>Panicoideae</taxon>
        <taxon>Panicodae</taxon>
        <taxon>Paniceae</taxon>
        <taxon>Cenchrinae</taxon>
        <taxon>Setaria</taxon>
    </lineage>
</organism>
<reference evidence="1" key="2">
    <citation type="submission" date="2018-08" db="UniProtKB">
        <authorList>
            <consortium name="EnsemblPlants"/>
        </authorList>
    </citation>
    <scope>IDENTIFICATION</scope>
    <source>
        <strain evidence="1">Yugu1</strain>
    </source>
</reference>
<dbReference type="Gramene" id="KQL05542">
    <property type="protein sequence ID" value="KQL05542"/>
    <property type="gene ID" value="SETIT_005511mg"/>
</dbReference>
<proteinExistence type="predicted"/>
<reference evidence="2" key="1">
    <citation type="journal article" date="2012" name="Nat. Biotechnol.">
        <title>Reference genome sequence of the model plant Setaria.</title>
        <authorList>
            <person name="Bennetzen J.L."/>
            <person name="Schmutz J."/>
            <person name="Wang H."/>
            <person name="Percifield R."/>
            <person name="Hawkins J."/>
            <person name="Pontaroli A.C."/>
            <person name="Estep M."/>
            <person name="Feng L."/>
            <person name="Vaughn J.N."/>
            <person name="Grimwood J."/>
            <person name="Jenkins J."/>
            <person name="Barry K."/>
            <person name="Lindquist E."/>
            <person name="Hellsten U."/>
            <person name="Deshpande S."/>
            <person name="Wang X."/>
            <person name="Wu X."/>
            <person name="Mitros T."/>
            <person name="Triplett J."/>
            <person name="Yang X."/>
            <person name="Ye C.Y."/>
            <person name="Mauro-Herrera M."/>
            <person name="Wang L."/>
            <person name="Li P."/>
            <person name="Sharma M."/>
            <person name="Sharma R."/>
            <person name="Ronald P.C."/>
            <person name="Panaud O."/>
            <person name="Kellogg E.A."/>
            <person name="Brutnell T.P."/>
            <person name="Doust A.N."/>
            <person name="Tuskan G.A."/>
            <person name="Rokhsar D."/>
            <person name="Devos K.M."/>
        </authorList>
    </citation>
    <scope>NUCLEOTIDE SEQUENCE [LARGE SCALE GENOMIC DNA]</scope>
    <source>
        <strain evidence="2">cv. Yugu1</strain>
    </source>
</reference>
<protein>
    <submittedName>
        <fullName evidence="1">Uncharacterized protein</fullName>
    </submittedName>
</protein>
<dbReference type="HOGENOM" id="CLU_3090888_0_0_1"/>
<evidence type="ECO:0000313" key="2">
    <source>
        <dbReference type="Proteomes" id="UP000004995"/>
    </source>
</evidence>
<dbReference type="Proteomes" id="UP000004995">
    <property type="component" value="Unassembled WGS sequence"/>
</dbReference>
<dbReference type="AlphaFoldDB" id="K3XUA4"/>
<name>K3XUA4_SETIT</name>
<sequence>MLHDIFHVPYNGYTAYCKRHGTKRMVCLYILFVYYTTWNSTYKITLLQPIYY</sequence>
<accession>K3XUA4</accession>
<dbReference type="EMBL" id="AGNK02003127">
    <property type="status" value="NOT_ANNOTATED_CDS"/>
    <property type="molecule type" value="Genomic_DNA"/>
</dbReference>
<evidence type="ECO:0000313" key="1">
    <source>
        <dbReference type="EnsemblPlants" id="KQL05542"/>
    </source>
</evidence>
<dbReference type="EnsemblPlants" id="KQL05542">
    <property type="protein sequence ID" value="KQL05542"/>
    <property type="gene ID" value="SETIT_005511mg"/>
</dbReference>
<keyword evidence="2" id="KW-1185">Reference proteome</keyword>